<proteinExistence type="predicted"/>
<dbReference type="AlphaFoldDB" id="A0A2M6US76"/>
<reference evidence="2 3" key="1">
    <citation type="submission" date="2017-06" db="EMBL/GenBank/DDBJ databases">
        <title>Draft genome of Bartonella tribocorum strain L103, isolated from a rodent in Laos.</title>
        <authorList>
            <person name="Hadjadj L."/>
            <person name="Jiyipong T."/>
            <person name="Morand S."/>
            <person name="Diene S.M."/>
            <person name="Rolain J.-M."/>
        </authorList>
    </citation>
    <scope>NUCLEOTIDE SEQUENCE [LARGE SCALE GENOMIC DNA]</scope>
    <source>
        <strain evidence="2 3">L103</strain>
    </source>
</reference>
<evidence type="ECO:0000313" key="3">
    <source>
        <dbReference type="Proteomes" id="UP000229839"/>
    </source>
</evidence>
<sequence length="94" mass="10847">MLIKRCTKYKRENYGFFASVFFVCGREDFLFIGFFKQECMFFVVIFCQYLIMGGVFFVGKSGFFAAVANISFLLKRCPLHIAKGESYIRIIGSS</sequence>
<evidence type="ECO:0000256" key="1">
    <source>
        <dbReference type="SAM" id="Phobius"/>
    </source>
</evidence>
<keyword evidence="1" id="KW-0812">Transmembrane</keyword>
<organism evidence="2 3">
    <name type="scientific">Bartonella tribocorum</name>
    <dbReference type="NCBI Taxonomy" id="85701"/>
    <lineage>
        <taxon>Bacteria</taxon>
        <taxon>Pseudomonadati</taxon>
        <taxon>Pseudomonadota</taxon>
        <taxon>Alphaproteobacteria</taxon>
        <taxon>Hyphomicrobiales</taxon>
        <taxon>Bartonellaceae</taxon>
        <taxon>Bartonella</taxon>
    </lineage>
</organism>
<dbReference type="EMBL" id="NJGE01000009">
    <property type="protein sequence ID" value="PIT69013.1"/>
    <property type="molecule type" value="Genomic_DNA"/>
</dbReference>
<protein>
    <submittedName>
        <fullName evidence="2">Uncharacterized protein</fullName>
    </submittedName>
</protein>
<keyword evidence="1" id="KW-0472">Membrane</keyword>
<evidence type="ECO:0000313" key="2">
    <source>
        <dbReference type="EMBL" id="PIT69013.1"/>
    </source>
</evidence>
<comment type="caution">
    <text evidence="2">The sequence shown here is derived from an EMBL/GenBank/DDBJ whole genome shotgun (WGS) entry which is preliminary data.</text>
</comment>
<name>A0A2M6US76_9HYPH</name>
<feature type="transmembrane region" description="Helical" evidence="1">
    <location>
        <begin position="41"/>
        <end position="74"/>
    </location>
</feature>
<feature type="transmembrane region" description="Helical" evidence="1">
    <location>
        <begin position="14"/>
        <end position="35"/>
    </location>
</feature>
<accession>A0A2M6US76</accession>
<dbReference type="Proteomes" id="UP000229839">
    <property type="component" value="Unassembled WGS sequence"/>
</dbReference>
<keyword evidence="1" id="KW-1133">Transmembrane helix</keyword>
<gene>
    <name evidence="2" type="ORF">CER18_04925</name>
</gene>